<evidence type="ECO:0000256" key="5">
    <source>
        <dbReference type="ARBA" id="ARBA00025782"/>
    </source>
</evidence>
<comment type="catalytic activity">
    <reaction evidence="6">
        <text>[protein]-dithiol + NAD(+) = [protein]-disulfide + NADH + H(+)</text>
        <dbReference type="Rhea" id="RHEA:18749"/>
        <dbReference type="Rhea" id="RHEA-COMP:10593"/>
        <dbReference type="Rhea" id="RHEA-COMP:10594"/>
        <dbReference type="ChEBI" id="CHEBI:15378"/>
        <dbReference type="ChEBI" id="CHEBI:29950"/>
        <dbReference type="ChEBI" id="CHEBI:50058"/>
        <dbReference type="ChEBI" id="CHEBI:57540"/>
        <dbReference type="ChEBI" id="CHEBI:57945"/>
        <dbReference type="EC" id="1.8.1.8"/>
    </reaction>
</comment>
<dbReference type="EC" id="1.8.1.8" evidence="1"/>
<dbReference type="InterPro" id="IPR036249">
    <property type="entry name" value="Thioredoxin-like_sf"/>
</dbReference>
<feature type="domain" description="Thioredoxin" evidence="8">
    <location>
        <begin position="41"/>
        <end position="185"/>
    </location>
</feature>
<dbReference type="Pfam" id="PF13905">
    <property type="entry name" value="Thioredoxin_8"/>
    <property type="match status" value="1"/>
</dbReference>
<evidence type="ECO:0000313" key="10">
    <source>
        <dbReference type="Proteomes" id="UP001150569"/>
    </source>
</evidence>
<proteinExistence type="inferred from homology"/>
<comment type="catalytic activity">
    <reaction evidence="7">
        <text>[protein]-dithiol + NADP(+) = [protein]-disulfide + NADPH + H(+)</text>
        <dbReference type="Rhea" id="RHEA:18753"/>
        <dbReference type="Rhea" id="RHEA-COMP:10593"/>
        <dbReference type="Rhea" id="RHEA-COMP:10594"/>
        <dbReference type="ChEBI" id="CHEBI:15378"/>
        <dbReference type="ChEBI" id="CHEBI:29950"/>
        <dbReference type="ChEBI" id="CHEBI:50058"/>
        <dbReference type="ChEBI" id="CHEBI:57783"/>
        <dbReference type="ChEBI" id="CHEBI:58349"/>
        <dbReference type="EC" id="1.8.1.8"/>
    </reaction>
</comment>
<keyword evidence="3" id="KW-0560">Oxidoreductase</keyword>
<gene>
    <name evidence="9" type="ORF">IWQ60_001759</name>
</gene>
<evidence type="ECO:0000256" key="4">
    <source>
        <dbReference type="ARBA" id="ARBA00023027"/>
    </source>
</evidence>
<sequence>MLPSRTSAVFCERGQPCRPLSHLSRISTVSPPPSTSVGPLLSRGQPDAHLQLPAFFHDHLSSLVNYRCEAVPSCTLQGKLIGLYFSASWCHPCRIFSPRLDTFTKRHPEDFVPIFISLDLNETAMRRYLEQHPAWLALPFKHQATCLDLADKLEIQTLPTLIVCEADTGRPVSAWGVEAIQKNPCRCLKEWRRRRSGISWWHWLKCW</sequence>
<dbReference type="SUPFAM" id="SSF52833">
    <property type="entry name" value="Thioredoxin-like"/>
    <property type="match status" value="1"/>
</dbReference>
<keyword evidence="2" id="KW-0677">Repeat</keyword>
<dbReference type="InterPro" id="IPR052259">
    <property type="entry name" value="Nucleoredoxin-like"/>
</dbReference>
<dbReference type="EMBL" id="JANBPT010000060">
    <property type="protein sequence ID" value="KAJ1928759.1"/>
    <property type="molecule type" value="Genomic_DNA"/>
</dbReference>
<dbReference type="InterPro" id="IPR013766">
    <property type="entry name" value="Thioredoxin_domain"/>
</dbReference>
<dbReference type="GO" id="GO:0047134">
    <property type="term" value="F:protein-disulfide reductase [NAD(P)H] activity"/>
    <property type="evidence" value="ECO:0007669"/>
    <property type="project" value="UniProtKB-EC"/>
</dbReference>
<dbReference type="AlphaFoldDB" id="A0A9W8AGE5"/>
<evidence type="ECO:0000259" key="8">
    <source>
        <dbReference type="PROSITE" id="PS51352"/>
    </source>
</evidence>
<dbReference type="PANTHER" id="PTHR13871:SF96">
    <property type="entry name" value="THIOREDOXIN DOMAIN-CONTAINING PROTEIN"/>
    <property type="match status" value="1"/>
</dbReference>
<accession>A0A9W8AGE5</accession>
<comment type="caution">
    <text evidence="9">The sequence shown here is derived from an EMBL/GenBank/DDBJ whole genome shotgun (WGS) entry which is preliminary data.</text>
</comment>
<dbReference type="OrthoDB" id="409136at2759"/>
<keyword evidence="4" id="KW-0520">NAD</keyword>
<evidence type="ECO:0000256" key="7">
    <source>
        <dbReference type="ARBA" id="ARBA00047804"/>
    </source>
</evidence>
<dbReference type="Gene3D" id="3.40.30.10">
    <property type="entry name" value="Glutaredoxin"/>
    <property type="match status" value="1"/>
</dbReference>
<organism evidence="9 10">
    <name type="scientific">Tieghemiomyces parasiticus</name>
    <dbReference type="NCBI Taxonomy" id="78921"/>
    <lineage>
        <taxon>Eukaryota</taxon>
        <taxon>Fungi</taxon>
        <taxon>Fungi incertae sedis</taxon>
        <taxon>Zoopagomycota</taxon>
        <taxon>Kickxellomycotina</taxon>
        <taxon>Dimargaritomycetes</taxon>
        <taxon>Dimargaritales</taxon>
        <taxon>Dimargaritaceae</taxon>
        <taxon>Tieghemiomyces</taxon>
    </lineage>
</organism>
<evidence type="ECO:0000256" key="1">
    <source>
        <dbReference type="ARBA" id="ARBA00012612"/>
    </source>
</evidence>
<keyword evidence="10" id="KW-1185">Reference proteome</keyword>
<evidence type="ECO:0000313" key="9">
    <source>
        <dbReference type="EMBL" id="KAJ1928759.1"/>
    </source>
</evidence>
<evidence type="ECO:0000256" key="3">
    <source>
        <dbReference type="ARBA" id="ARBA00023002"/>
    </source>
</evidence>
<protein>
    <recommendedName>
        <fullName evidence="1">protein-disulfide reductase</fullName>
        <ecNumber evidence="1">1.8.1.8</ecNumber>
    </recommendedName>
</protein>
<dbReference type="PANTHER" id="PTHR13871">
    <property type="entry name" value="THIOREDOXIN"/>
    <property type="match status" value="1"/>
</dbReference>
<evidence type="ECO:0000256" key="2">
    <source>
        <dbReference type="ARBA" id="ARBA00022737"/>
    </source>
</evidence>
<dbReference type="Proteomes" id="UP001150569">
    <property type="component" value="Unassembled WGS sequence"/>
</dbReference>
<dbReference type="PROSITE" id="PS51352">
    <property type="entry name" value="THIOREDOXIN_2"/>
    <property type="match status" value="1"/>
</dbReference>
<reference evidence="9" key="1">
    <citation type="submission" date="2022-07" db="EMBL/GenBank/DDBJ databases">
        <title>Phylogenomic reconstructions and comparative analyses of Kickxellomycotina fungi.</title>
        <authorList>
            <person name="Reynolds N.K."/>
            <person name="Stajich J.E."/>
            <person name="Barry K."/>
            <person name="Grigoriev I.V."/>
            <person name="Crous P."/>
            <person name="Smith M.E."/>
        </authorList>
    </citation>
    <scope>NUCLEOTIDE SEQUENCE</scope>
    <source>
        <strain evidence="9">RSA 861</strain>
    </source>
</reference>
<evidence type="ECO:0000256" key="6">
    <source>
        <dbReference type="ARBA" id="ARBA00047388"/>
    </source>
</evidence>
<name>A0A9W8AGE5_9FUNG</name>
<dbReference type="InterPro" id="IPR012336">
    <property type="entry name" value="Thioredoxin-like_fold"/>
</dbReference>
<comment type="similarity">
    <text evidence="5">Belongs to the nucleoredoxin family.</text>
</comment>